<gene>
    <name evidence="5" type="primary">Piso0_000895</name>
    <name evidence="5" type="ORF">GNLVRS01_PISO0D06449g</name>
</gene>
<accession>G8YQC7</accession>
<feature type="compositionally biased region" description="Polar residues" evidence="2">
    <location>
        <begin position="458"/>
        <end position="473"/>
    </location>
</feature>
<evidence type="ECO:0000313" key="6">
    <source>
        <dbReference type="Proteomes" id="UP000005222"/>
    </source>
</evidence>
<reference evidence="5 6" key="1">
    <citation type="journal article" date="2012" name="G3 (Bethesda)">
        <title>Pichia sorbitophila, an interspecies yeast hybrid reveals early steps of genome resolution following polyploidization.</title>
        <authorList>
            <person name="Leh Louis V."/>
            <person name="Despons L."/>
            <person name="Friedrich A."/>
            <person name="Martin T."/>
            <person name="Durrens P."/>
            <person name="Casaregola S."/>
            <person name="Neuveglise C."/>
            <person name="Fairhead C."/>
            <person name="Marck C."/>
            <person name="Cruz J.A."/>
            <person name="Straub M.L."/>
            <person name="Kugler V."/>
            <person name="Sacerdot C."/>
            <person name="Uzunov Z."/>
            <person name="Thierry A."/>
            <person name="Weiss S."/>
            <person name="Bleykasten C."/>
            <person name="De Montigny J."/>
            <person name="Jacques N."/>
            <person name="Jung P."/>
            <person name="Lemaire M."/>
            <person name="Mallet S."/>
            <person name="Morel G."/>
            <person name="Richard G.F."/>
            <person name="Sarkar A."/>
            <person name="Savel G."/>
            <person name="Schacherer J."/>
            <person name="Seret M.L."/>
            <person name="Talla E."/>
            <person name="Samson G."/>
            <person name="Jubin C."/>
            <person name="Poulain J."/>
            <person name="Vacherie B."/>
            <person name="Barbe V."/>
            <person name="Pelletier E."/>
            <person name="Sherman D.J."/>
            <person name="Westhof E."/>
            <person name="Weissenbach J."/>
            <person name="Baret P.V."/>
            <person name="Wincker P."/>
            <person name="Gaillardin C."/>
            <person name="Dujon B."/>
            <person name="Souciet J.L."/>
        </authorList>
    </citation>
    <scope>NUCLEOTIDE SEQUENCE [LARGE SCALE GENOMIC DNA]</scope>
    <source>
        <strain evidence="6">ATCC MYA-4447 / BCRC 22081 / CBS 7064 / NBRC 10061 / NRRL Y-12695</strain>
    </source>
</reference>
<dbReference type="InterPro" id="IPR038919">
    <property type="entry name" value="STB2/STB2"/>
</dbReference>
<dbReference type="PANTHER" id="PTHR31011">
    <property type="entry name" value="PROTEIN STB2-RELATED"/>
    <property type="match status" value="1"/>
</dbReference>
<evidence type="ECO:0000256" key="2">
    <source>
        <dbReference type="SAM" id="MobiDB-lite"/>
    </source>
</evidence>
<dbReference type="GO" id="GO:0070822">
    <property type="term" value="C:Sin3-type complex"/>
    <property type="evidence" value="ECO:0007669"/>
    <property type="project" value="TreeGrafter"/>
</dbReference>
<keyword evidence="3" id="KW-1133">Transmembrane helix</keyword>
<dbReference type="InParanoid" id="G8YQC7"/>
<dbReference type="Proteomes" id="UP000005222">
    <property type="component" value="Chromosome D"/>
</dbReference>
<feature type="region of interest" description="Disordered" evidence="2">
    <location>
        <begin position="458"/>
        <end position="493"/>
    </location>
</feature>
<keyword evidence="1" id="KW-0175">Coiled coil</keyword>
<organism evidence="5 6">
    <name type="scientific">Pichia sorbitophila (strain ATCC MYA-4447 / BCRC 22081 / CBS 7064 / NBRC 10061 / NRRL Y-12695)</name>
    <name type="common">Hybrid yeast</name>
    <dbReference type="NCBI Taxonomy" id="559304"/>
    <lineage>
        <taxon>Eukaryota</taxon>
        <taxon>Fungi</taxon>
        <taxon>Dikarya</taxon>
        <taxon>Ascomycota</taxon>
        <taxon>Saccharomycotina</taxon>
        <taxon>Pichiomycetes</taxon>
        <taxon>Debaryomycetaceae</taxon>
        <taxon>Millerozyma</taxon>
    </lineage>
</organism>
<evidence type="ECO:0000256" key="1">
    <source>
        <dbReference type="SAM" id="Coils"/>
    </source>
</evidence>
<dbReference type="OrthoDB" id="19806at2759"/>
<dbReference type="AlphaFoldDB" id="G8YQC7"/>
<dbReference type="InterPro" id="IPR059025">
    <property type="entry name" value="STB6_N"/>
</dbReference>
<name>G8YQC7_PICSO</name>
<feature type="domain" description="STB6-like N-terminal" evidence="4">
    <location>
        <begin position="16"/>
        <end position="163"/>
    </location>
</feature>
<dbReference type="Pfam" id="PF25995">
    <property type="entry name" value="STB6_N"/>
    <property type="match status" value="1"/>
</dbReference>
<keyword evidence="6" id="KW-1185">Reference proteome</keyword>
<feature type="transmembrane region" description="Helical" evidence="3">
    <location>
        <begin position="844"/>
        <end position="863"/>
    </location>
</feature>
<keyword evidence="3" id="KW-0472">Membrane</keyword>
<dbReference type="FunCoup" id="G8YQC7">
    <property type="interactions" value="117"/>
</dbReference>
<protein>
    <submittedName>
        <fullName evidence="5">Piso0_000895 protein</fullName>
    </submittedName>
</protein>
<dbReference type="eggNOG" id="ENOG502QT8Q">
    <property type="taxonomic scope" value="Eukaryota"/>
</dbReference>
<evidence type="ECO:0000313" key="5">
    <source>
        <dbReference type="EMBL" id="CCE78862.1"/>
    </source>
</evidence>
<dbReference type="PANTHER" id="PTHR31011:SF2">
    <property type="entry name" value="PROTEIN STB2-RELATED"/>
    <property type="match status" value="1"/>
</dbReference>
<keyword evidence="3" id="KW-0812">Transmembrane</keyword>
<dbReference type="EMBL" id="FO082056">
    <property type="protein sequence ID" value="CCE78862.1"/>
    <property type="molecule type" value="Genomic_DNA"/>
</dbReference>
<dbReference type="HOGENOM" id="CLU_323371_0_0_1"/>
<sequence>MNVFDEFEPESEALVTYIFPDFNAVWYIQRDFIHQNEFCMVEETTANGFDIYLVEQWVVNRKVGTIVSTYTGNTNTDISVVKFTVAAKPLKDYPPRFQEYLNELKSNHAKAKQLDETFKCPKGLLFVTNLSALPSALHLIPIHSGDLRDIENDFIVNSNLKRMQCGGRSYALASNKIPDACENKFRQLYRVYNTSVPIKFAVLELVNIIQTCLFYFELLDVKYCDGLLCSKTEEALSNWWNLIGMPHFKKKPDSDALNDKTVAAIISLILSIRLRLQILGCDVPKDPCDFENFMLSIGQAQKQFKLEKKRKLDLQTVSKILAVTNAKLLPDKHQRDALETEENMQYLNYGGDVGVPSQNLYLPTPKYKRKKHYSKEIKKITNVVKNTVQDRIITPTKDSDGISIPGAKSSGRIRNTIAKLTDTANPLAVETMDLDLLVKRHLSGTTFIRLWYGIQDNAGNSENRNSANKNPEPSSHIKHHKRPPFHSTASNSDKTKSYRFVSLKDAIGTTQMLLYKNDDISRYSKGINRVKIGLQNSRLLLSNTQSRKTDAASHVKHRRPEKRLVNSDNINDIDKPFSRRYRMAPNENGFNEISGEMQLPFSFPAFCENKFKRRHSFPFCDQLKTIINEDSYCNSAKDSPIDDKLVLRRVCSFSQVEGYYATKSVQFLYSLGNLISNYSRTYRHVSELSNIRRQITLSNEKIKNGKVGDLHDKLNRDLNSFMITYGQMLSNKQRIMNEELPQILDYHIKELSASIDRLFYECRIVLKRINELDDNAKDFEKKLKKENVDKIDSIVNNLIYSGRFIDTFSEPNERNEIVTKLTGKSVDELNYNRNIQNLSQSTDIIKYFVLFIYDLMIFILQIFKFDRNRMNLDRIKRSWKKIDPNKKYINKIYSQIGKKPERPI</sequence>
<dbReference type="STRING" id="559304.G8YQC7"/>
<feature type="coiled-coil region" evidence="1">
    <location>
        <begin position="762"/>
        <end position="789"/>
    </location>
</feature>
<evidence type="ECO:0000259" key="4">
    <source>
        <dbReference type="Pfam" id="PF25995"/>
    </source>
</evidence>
<evidence type="ECO:0000256" key="3">
    <source>
        <dbReference type="SAM" id="Phobius"/>
    </source>
</evidence>
<proteinExistence type="predicted"/>